<accession>A0A553ZQB1</accession>
<feature type="binding site" evidence="1">
    <location>
        <position position="95"/>
    </location>
    <ligand>
        <name>Mg(2+)</name>
        <dbReference type="ChEBI" id="CHEBI:18420"/>
        <label>1</label>
        <note>catalytic</note>
    </ligand>
</feature>
<dbReference type="InterPro" id="IPR050725">
    <property type="entry name" value="CysQ/Inositol_MonoPase"/>
</dbReference>
<dbReference type="PANTHER" id="PTHR43028:SF5">
    <property type="entry name" value="3'(2'),5'-BISPHOSPHATE NUCLEOTIDASE 1"/>
    <property type="match status" value="1"/>
</dbReference>
<comment type="cofactor">
    <cofactor evidence="1">
        <name>Mg(2+)</name>
        <dbReference type="ChEBI" id="CHEBI:18420"/>
    </cofactor>
</comment>
<feature type="binding site" evidence="1">
    <location>
        <position position="74"/>
    </location>
    <ligand>
        <name>Mg(2+)</name>
        <dbReference type="ChEBI" id="CHEBI:18420"/>
        <label>1</label>
        <note>catalytic</note>
    </ligand>
</feature>
<dbReference type="Gene3D" id="3.30.540.10">
    <property type="entry name" value="Fructose-1,6-Bisphosphatase, subunit A, domain 1"/>
    <property type="match status" value="1"/>
</dbReference>
<dbReference type="PRINTS" id="PR00377">
    <property type="entry name" value="IMPHPHTASES"/>
</dbReference>
<dbReference type="AlphaFoldDB" id="A0A553ZQB1"/>
<name>A0A553ZQB1_9ACTN</name>
<dbReference type="GO" id="GO:0050427">
    <property type="term" value="P:3'-phosphoadenosine 5'-phosphosulfate metabolic process"/>
    <property type="evidence" value="ECO:0007669"/>
    <property type="project" value="TreeGrafter"/>
</dbReference>
<feature type="binding site" evidence="1">
    <location>
        <position position="204"/>
    </location>
    <ligand>
        <name>Mg(2+)</name>
        <dbReference type="ChEBI" id="CHEBI:18420"/>
        <label>1</label>
        <note>catalytic</note>
    </ligand>
</feature>
<dbReference type="OrthoDB" id="9772456at2"/>
<dbReference type="GO" id="GO:0000103">
    <property type="term" value="P:sulfate assimilation"/>
    <property type="evidence" value="ECO:0007669"/>
    <property type="project" value="TreeGrafter"/>
</dbReference>
<dbReference type="EMBL" id="VKLS01000016">
    <property type="protein sequence ID" value="TSB43664.1"/>
    <property type="molecule type" value="Genomic_DNA"/>
</dbReference>
<reference evidence="2 3" key="1">
    <citation type="submission" date="2019-07" db="EMBL/GenBank/DDBJ databases">
        <title>Draft genome for Streptomyces benahoarensis MZ03-48.</title>
        <authorList>
            <person name="Gonzalez-Pimentel J.L."/>
        </authorList>
    </citation>
    <scope>NUCLEOTIDE SEQUENCE [LARGE SCALE GENOMIC DNA]</scope>
    <source>
        <strain evidence="2 3">MZ03-48</strain>
    </source>
</reference>
<dbReference type="InterPro" id="IPR000760">
    <property type="entry name" value="Inositol_monophosphatase-like"/>
</dbReference>
<dbReference type="PANTHER" id="PTHR43028">
    <property type="entry name" value="3'(2'),5'-BISPHOSPHATE NUCLEOTIDASE 1"/>
    <property type="match status" value="1"/>
</dbReference>
<evidence type="ECO:0000313" key="3">
    <source>
        <dbReference type="Proteomes" id="UP000320888"/>
    </source>
</evidence>
<comment type="caution">
    <text evidence="2">The sequence shown here is derived from an EMBL/GenBank/DDBJ whole genome shotgun (WGS) entry which is preliminary data.</text>
</comment>
<protein>
    <submittedName>
        <fullName evidence="2">3'(2'),5'-bisphosphate nucleotidase CysQ</fullName>
    </submittedName>
</protein>
<keyword evidence="3" id="KW-1185">Reference proteome</keyword>
<organism evidence="2 3">
    <name type="scientific">Streptomyces benahoarensis</name>
    <dbReference type="NCBI Taxonomy" id="2595054"/>
    <lineage>
        <taxon>Bacteria</taxon>
        <taxon>Bacillati</taxon>
        <taxon>Actinomycetota</taxon>
        <taxon>Actinomycetes</taxon>
        <taxon>Kitasatosporales</taxon>
        <taxon>Streptomycetaceae</taxon>
        <taxon>Streptomyces</taxon>
    </lineage>
</organism>
<feature type="binding site" evidence="1">
    <location>
        <position position="94"/>
    </location>
    <ligand>
        <name>Mg(2+)</name>
        <dbReference type="ChEBI" id="CHEBI:18420"/>
        <label>1</label>
        <note>catalytic</note>
    </ligand>
</feature>
<evidence type="ECO:0000256" key="1">
    <source>
        <dbReference type="PIRSR" id="PIRSR600760-2"/>
    </source>
</evidence>
<dbReference type="CDD" id="cd01638">
    <property type="entry name" value="CysQ"/>
    <property type="match status" value="1"/>
</dbReference>
<gene>
    <name evidence="2" type="ORF">FNZ23_03155</name>
</gene>
<proteinExistence type="predicted"/>
<sequence>MSPTDDRAPVYIPTQDPADHQLAHRLAETAGVLLLALRSEPGHTNPSAEGDRRSNEFLLARLAADRPGDAVLSEESADDRSRLDARRVWIIDPLDGSCEFGEAGRTDWAVHVALWIEGSLAAGAVALPAAGQTFSTWQTAPPCPDPEQLTLLASRSRPPALVGDLAERLSARIQPMGSAGAKAMAVLSGTGSAYVHAGGQYEWDSAAPVAVALAHGLRVRRLDGSAPRYNQPDPSLPDLAICRPSAAEELWDALDALASHAGR</sequence>
<dbReference type="Gene3D" id="3.40.190.80">
    <property type="match status" value="1"/>
</dbReference>
<dbReference type="Pfam" id="PF00459">
    <property type="entry name" value="Inositol_P"/>
    <property type="match status" value="1"/>
</dbReference>
<feature type="binding site" evidence="1">
    <location>
        <position position="92"/>
    </location>
    <ligand>
        <name>Mg(2+)</name>
        <dbReference type="ChEBI" id="CHEBI:18420"/>
        <label>1</label>
        <note>catalytic</note>
    </ligand>
</feature>
<evidence type="ECO:0000313" key="2">
    <source>
        <dbReference type="EMBL" id="TSB43664.1"/>
    </source>
</evidence>
<dbReference type="SUPFAM" id="SSF56655">
    <property type="entry name" value="Carbohydrate phosphatase"/>
    <property type="match status" value="1"/>
</dbReference>
<keyword evidence="1" id="KW-0460">Magnesium</keyword>
<keyword evidence="1" id="KW-0479">Metal-binding</keyword>
<dbReference type="Proteomes" id="UP000320888">
    <property type="component" value="Unassembled WGS sequence"/>
</dbReference>
<dbReference type="GO" id="GO:0008441">
    <property type="term" value="F:3'(2'),5'-bisphosphate nucleotidase activity"/>
    <property type="evidence" value="ECO:0007669"/>
    <property type="project" value="TreeGrafter"/>
</dbReference>
<dbReference type="GO" id="GO:0046872">
    <property type="term" value="F:metal ion binding"/>
    <property type="evidence" value="ECO:0007669"/>
    <property type="project" value="UniProtKB-KW"/>
</dbReference>